<dbReference type="EMBL" id="LAVV01007186">
    <property type="protein sequence ID" value="KNZ56799.1"/>
    <property type="molecule type" value="Genomic_DNA"/>
</dbReference>
<sequence length="472" mass="53696">MYLTCMYSGFTSSYSGCSCSGCFFLYEIQIHLSSLKHHYKPVVTSTKLQARALGLTRAPLGLINPAGRVSEQGLRKNYSLGKRQALGAPYKSFSGLLGRLQRLGESWEGLRVIAWVCRICQCFYFTATDICIAVLPRLASRSSWASEYSLMMLCDISVYLLCDRLLGLFLCFKDKFLFYYDTVIEGVEFSSSVHEPTRGAYRMMPRINSSSYRSFGKVMGNRHNNNRVLDKPLPDLHFWSCFPISVCILPPYGIQMLCEKKKIKIFPHRSWKANFKQCHIGEVAVKPPNPANQQSKTLLNHPKSPTGPQKHLHSLLTTHPSPKTTKNPQKKPPNPPNSPIHPTQPFQNHQNELPHKKRPLTQLSSKALKNSSKISQKNSEKEEKEIDTASEGPSHPSHHESPEEKSLSQSDLSEKHPEPHQDTNQSENKQIQSVQHQKTIEECLEFLENQPENEFKPLPTVFFLTLRISQFQ</sequence>
<protein>
    <submittedName>
        <fullName evidence="2">Uncharacterized protein</fullName>
    </submittedName>
</protein>
<feature type="region of interest" description="Disordered" evidence="1">
    <location>
        <begin position="285"/>
        <end position="437"/>
    </location>
</feature>
<dbReference type="Proteomes" id="UP000037035">
    <property type="component" value="Unassembled WGS sequence"/>
</dbReference>
<feature type="compositionally biased region" description="Polar residues" evidence="1">
    <location>
        <begin position="361"/>
        <end position="377"/>
    </location>
</feature>
<feature type="compositionally biased region" description="Polar residues" evidence="1">
    <location>
        <begin position="422"/>
        <end position="437"/>
    </location>
</feature>
<evidence type="ECO:0000313" key="2">
    <source>
        <dbReference type="EMBL" id="KNZ56799.1"/>
    </source>
</evidence>
<evidence type="ECO:0000256" key="1">
    <source>
        <dbReference type="SAM" id="MobiDB-lite"/>
    </source>
</evidence>
<dbReference type="VEuPathDB" id="FungiDB:VP01_2314g1"/>
<feature type="compositionally biased region" description="Pro residues" evidence="1">
    <location>
        <begin position="330"/>
        <end position="339"/>
    </location>
</feature>
<feature type="compositionally biased region" description="Basic and acidic residues" evidence="1">
    <location>
        <begin position="378"/>
        <end position="387"/>
    </location>
</feature>
<organism evidence="2 3">
    <name type="scientific">Puccinia sorghi</name>
    <dbReference type="NCBI Taxonomy" id="27349"/>
    <lineage>
        <taxon>Eukaryota</taxon>
        <taxon>Fungi</taxon>
        <taxon>Dikarya</taxon>
        <taxon>Basidiomycota</taxon>
        <taxon>Pucciniomycotina</taxon>
        <taxon>Pucciniomycetes</taxon>
        <taxon>Pucciniales</taxon>
        <taxon>Pucciniaceae</taxon>
        <taxon>Puccinia</taxon>
    </lineage>
</organism>
<name>A0A0L6V7U3_9BASI</name>
<feature type="compositionally biased region" description="Basic and acidic residues" evidence="1">
    <location>
        <begin position="397"/>
        <end position="421"/>
    </location>
</feature>
<proteinExistence type="predicted"/>
<keyword evidence="3" id="KW-1185">Reference proteome</keyword>
<evidence type="ECO:0000313" key="3">
    <source>
        <dbReference type="Proteomes" id="UP000037035"/>
    </source>
</evidence>
<reference evidence="2 3" key="1">
    <citation type="submission" date="2015-08" db="EMBL/GenBank/DDBJ databases">
        <title>Next Generation Sequencing and Analysis of the Genome of Puccinia sorghi L Schw, the Causal Agent of Maize Common Rust.</title>
        <authorList>
            <person name="Rochi L."/>
            <person name="Burguener G."/>
            <person name="Darino M."/>
            <person name="Turjanski A."/>
            <person name="Kreff E."/>
            <person name="Dieguez M.J."/>
            <person name="Sacco F."/>
        </authorList>
    </citation>
    <scope>NUCLEOTIDE SEQUENCE [LARGE SCALE GENOMIC DNA]</scope>
    <source>
        <strain evidence="2 3">RO10H11247</strain>
    </source>
</reference>
<accession>A0A0L6V7U3</accession>
<dbReference type="AlphaFoldDB" id="A0A0L6V7U3"/>
<comment type="caution">
    <text evidence="2">The sequence shown here is derived from an EMBL/GenBank/DDBJ whole genome shotgun (WGS) entry which is preliminary data.</text>
</comment>
<gene>
    <name evidence="2" type="ORF">VP01_2314g1</name>
</gene>